<sequence>MAREIAGDFDALQVDADDGLPALAKDLGGDFADAGGGAGDDVGAGHGGGLSIREWVGRWWFHR</sequence>
<organism evidence="1 2">
    <name type="scientific">Citricoccus parietis</name>
    <dbReference type="NCBI Taxonomy" id="592307"/>
    <lineage>
        <taxon>Bacteria</taxon>
        <taxon>Bacillati</taxon>
        <taxon>Actinomycetota</taxon>
        <taxon>Actinomycetes</taxon>
        <taxon>Micrococcales</taxon>
        <taxon>Micrococcaceae</taxon>
        <taxon>Citricoccus</taxon>
    </lineage>
</organism>
<protein>
    <submittedName>
        <fullName evidence="1">Uncharacterized protein</fullName>
    </submittedName>
</protein>
<evidence type="ECO:0000313" key="1">
    <source>
        <dbReference type="EMBL" id="MFB9073696.1"/>
    </source>
</evidence>
<comment type="caution">
    <text evidence="1">The sequence shown here is derived from an EMBL/GenBank/DDBJ whole genome shotgun (WGS) entry which is preliminary data.</text>
</comment>
<gene>
    <name evidence="1" type="ORF">ACFFX0_21825</name>
</gene>
<name>A0ABV5G425_9MICC</name>
<dbReference type="EMBL" id="JBHMFI010000001">
    <property type="protein sequence ID" value="MFB9073696.1"/>
    <property type="molecule type" value="Genomic_DNA"/>
</dbReference>
<keyword evidence="2" id="KW-1185">Reference proteome</keyword>
<accession>A0ABV5G425</accession>
<evidence type="ECO:0000313" key="2">
    <source>
        <dbReference type="Proteomes" id="UP001589575"/>
    </source>
</evidence>
<dbReference type="Proteomes" id="UP001589575">
    <property type="component" value="Unassembled WGS sequence"/>
</dbReference>
<proteinExistence type="predicted"/>
<reference evidence="1 2" key="1">
    <citation type="submission" date="2024-09" db="EMBL/GenBank/DDBJ databases">
        <authorList>
            <person name="Sun Q."/>
            <person name="Mori K."/>
        </authorList>
    </citation>
    <scope>NUCLEOTIDE SEQUENCE [LARGE SCALE GENOMIC DNA]</scope>
    <source>
        <strain evidence="1 2">CCM 7609</strain>
    </source>
</reference>